<sequence length="91" mass="9193">MPGAGLRGALMLDGLLDQLPANLSSGQRQRAGVAALLGEEADVHPPTSRSPTSTSTAGTPSCANWSNAPPGGRCRSSTTATKAWTSASTAW</sequence>
<keyword evidence="3" id="KW-1185">Reference proteome</keyword>
<accession>A0A949JIL4</accession>
<protein>
    <recommendedName>
        <fullName evidence="4">ABC transporter domain-containing protein</fullName>
    </recommendedName>
</protein>
<evidence type="ECO:0000313" key="3">
    <source>
        <dbReference type="Proteomes" id="UP000694501"/>
    </source>
</evidence>
<evidence type="ECO:0000256" key="1">
    <source>
        <dbReference type="SAM" id="MobiDB-lite"/>
    </source>
</evidence>
<feature type="compositionally biased region" description="Low complexity" evidence="1">
    <location>
        <begin position="76"/>
        <end position="91"/>
    </location>
</feature>
<proteinExistence type="predicted"/>
<organism evidence="2 3">
    <name type="scientific">Streptomyces tardus</name>
    <dbReference type="NCBI Taxonomy" id="2780544"/>
    <lineage>
        <taxon>Bacteria</taxon>
        <taxon>Bacillati</taxon>
        <taxon>Actinomycetota</taxon>
        <taxon>Actinomycetes</taxon>
        <taxon>Kitasatosporales</taxon>
        <taxon>Streptomycetaceae</taxon>
        <taxon>Streptomyces</taxon>
    </lineage>
</organism>
<reference evidence="2" key="1">
    <citation type="submission" date="2021-06" db="EMBL/GenBank/DDBJ databases">
        <title>Sequencing of actinobacteria type strains.</title>
        <authorList>
            <person name="Nguyen G.-S."/>
            <person name="Wentzel A."/>
        </authorList>
    </citation>
    <scope>NUCLEOTIDE SEQUENCE</scope>
    <source>
        <strain evidence="2">P38-E01</strain>
    </source>
</reference>
<gene>
    <name evidence="2" type="ORF">JGS22_025235</name>
</gene>
<evidence type="ECO:0000313" key="2">
    <source>
        <dbReference type="EMBL" id="MBU7600833.1"/>
    </source>
</evidence>
<feature type="compositionally biased region" description="Low complexity" evidence="1">
    <location>
        <begin position="45"/>
        <end position="61"/>
    </location>
</feature>
<comment type="caution">
    <text evidence="2">The sequence shown here is derived from an EMBL/GenBank/DDBJ whole genome shotgun (WGS) entry which is preliminary data.</text>
</comment>
<evidence type="ECO:0008006" key="4">
    <source>
        <dbReference type="Google" id="ProtNLM"/>
    </source>
</evidence>
<dbReference type="AlphaFoldDB" id="A0A949JIL4"/>
<name>A0A949JIL4_9ACTN</name>
<dbReference type="EMBL" id="JAELVF020000004">
    <property type="protein sequence ID" value="MBU7600833.1"/>
    <property type="molecule type" value="Genomic_DNA"/>
</dbReference>
<dbReference type="Proteomes" id="UP000694501">
    <property type="component" value="Unassembled WGS sequence"/>
</dbReference>
<dbReference type="RefSeq" id="WP_211040409.1">
    <property type="nucleotide sequence ID" value="NZ_JAELVF020000004.1"/>
</dbReference>
<feature type="region of interest" description="Disordered" evidence="1">
    <location>
        <begin position="26"/>
        <end position="91"/>
    </location>
</feature>